<dbReference type="InterPro" id="IPR019734">
    <property type="entry name" value="TPR_rpt"/>
</dbReference>
<evidence type="ECO:0000256" key="2">
    <source>
        <dbReference type="ARBA" id="ARBA00022803"/>
    </source>
</evidence>
<evidence type="ECO:0000256" key="1">
    <source>
        <dbReference type="ARBA" id="ARBA00022737"/>
    </source>
</evidence>
<dbReference type="Gene3D" id="1.25.40.10">
    <property type="entry name" value="Tetratricopeptide repeat domain"/>
    <property type="match status" value="2"/>
</dbReference>
<keyword evidence="2 3" id="KW-0802">TPR repeat</keyword>
<proteinExistence type="predicted"/>
<dbReference type="InterPro" id="IPR011990">
    <property type="entry name" value="TPR-like_helical_dom_sf"/>
</dbReference>
<keyword evidence="1" id="KW-0677">Repeat</keyword>
<organism evidence="4 5">
    <name type="scientific">Rotaria magnacalcarata</name>
    <dbReference type="NCBI Taxonomy" id="392030"/>
    <lineage>
        <taxon>Eukaryota</taxon>
        <taxon>Metazoa</taxon>
        <taxon>Spiralia</taxon>
        <taxon>Gnathifera</taxon>
        <taxon>Rotifera</taxon>
        <taxon>Eurotatoria</taxon>
        <taxon>Bdelloidea</taxon>
        <taxon>Philodinida</taxon>
        <taxon>Philodinidae</taxon>
        <taxon>Rotaria</taxon>
    </lineage>
</organism>
<reference evidence="4" key="1">
    <citation type="submission" date="2021-02" db="EMBL/GenBank/DDBJ databases">
        <authorList>
            <person name="Nowell W R."/>
        </authorList>
    </citation>
    <scope>NUCLEOTIDE SEQUENCE</scope>
</reference>
<dbReference type="SUPFAM" id="SSF48452">
    <property type="entry name" value="TPR-like"/>
    <property type="match status" value="1"/>
</dbReference>
<dbReference type="AlphaFoldDB" id="A0A816U7B9"/>
<comment type="caution">
    <text evidence="4">The sequence shown here is derived from an EMBL/GenBank/DDBJ whole genome shotgun (WGS) entry which is preliminary data.</text>
</comment>
<gene>
    <name evidence="4" type="ORF">XDN619_LOCUS19544</name>
</gene>
<dbReference type="Pfam" id="PF13181">
    <property type="entry name" value="TPR_8"/>
    <property type="match status" value="2"/>
</dbReference>
<dbReference type="PROSITE" id="PS50005">
    <property type="entry name" value="TPR"/>
    <property type="match status" value="2"/>
</dbReference>
<dbReference type="PANTHER" id="PTHR45641">
    <property type="entry name" value="TETRATRICOPEPTIDE REPEAT PROTEIN (AFU_ORTHOLOGUE AFUA_6G03870)"/>
    <property type="match status" value="1"/>
</dbReference>
<sequence length="279" mass="33045">MKDISYENRLELSNTYHNIGMIHFYESNNDLALANFQQELDIELEILESTHPNLAVTYHHIARVYGKKQNSKKKLEYFHKELNIRLTTPKLNYSDLAANYHNLSLTYYELLGFVDAFKMNEEALKRACEHLSNDYKFLITLYCDAGAMHFTEKDYDKSLEIYEKAIEIGLNYLSVDDVNLKNIYEILDEIYYKKNDLIDLSSKNPMFSKSNISQTKQFTSLTYYTIGNIFNKMNNYERALAFYQNVHQIELQMLSTNRLYIEKYQDSIEQAKQNLHWSN</sequence>
<dbReference type="EMBL" id="CAJNRG010008544">
    <property type="protein sequence ID" value="CAF2104948.1"/>
    <property type="molecule type" value="Genomic_DNA"/>
</dbReference>
<dbReference type="SMART" id="SM00028">
    <property type="entry name" value="TPR"/>
    <property type="match status" value="3"/>
</dbReference>
<evidence type="ECO:0000256" key="3">
    <source>
        <dbReference type="PROSITE-ProRule" id="PRU00339"/>
    </source>
</evidence>
<feature type="repeat" description="TPR" evidence="3">
    <location>
        <begin position="139"/>
        <end position="172"/>
    </location>
</feature>
<evidence type="ECO:0008006" key="6">
    <source>
        <dbReference type="Google" id="ProtNLM"/>
    </source>
</evidence>
<dbReference type="Pfam" id="PF13424">
    <property type="entry name" value="TPR_12"/>
    <property type="match status" value="1"/>
</dbReference>
<protein>
    <recommendedName>
        <fullName evidence="6">Tetratricopeptide repeat protein</fullName>
    </recommendedName>
</protein>
<dbReference type="Proteomes" id="UP000663887">
    <property type="component" value="Unassembled WGS sequence"/>
</dbReference>
<dbReference type="PANTHER" id="PTHR45641:SF1">
    <property type="entry name" value="AAA+ ATPASE DOMAIN-CONTAINING PROTEIN"/>
    <property type="match status" value="1"/>
</dbReference>
<feature type="repeat" description="TPR" evidence="3">
    <location>
        <begin position="220"/>
        <end position="253"/>
    </location>
</feature>
<evidence type="ECO:0000313" key="5">
    <source>
        <dbReference type="Proteomes" id="UP000663887"/>
    </source>
</evidence>
<evidence type="ECO:0000313" key="4">
    <source>
        <dbReference type="EMBL" id="CAF2104948.1"/>
    </source>
</evidence>
<accession>A0A816U7B9</accession>
<name>A0A816U7B9_9BILA</name>